<comment type="caution">
    <text evidence="1">The sequence shown here is derived from an EMBL/GenBank/DDBJ whole genome shotgun (WGS) entry which is preliminary data.</text>
</comment>
<evidence type="ECO:0000313" key="2">
    <source>
        <dbReference type="Proteomes" id="UP000243081"/>
    </source>
</evidence>
<accession>A0A179I4K2</accession>
<dbReference type="OMA" id="NGWFTAG"/>
<sequence>MRPFTYLQAAILAAGMADAAKKPKLPDPLEPRPMNPEAEGACAVVQGGEHACGPNGCESWLNRGLETEGGWNPPYLNISSLVTIPIKEWYAGTGGDRCENLRLLWNLPGKTYNIPPILLAVLGYQESACDPLHRHYGVLRCKKGTCPNGDKKDKCEYPLETNADCAARNLRRWLDDSNDNIIYALGKYDDWFTAGCGRDDDDKRFTTDYRCSDEGRLRNEKRRDKRPPNLSFIHDTLNGWLQGHNLTDPAHPLRGKYSHLGNCTNT</sequence>
<dbReference type="EMBL" id="LUKN01003309">
    <property type="protein sequence ID" value="OAQ97615.1"/>
    <property type="molecule type" value="Genomic_DNA"/>
</dbReference>
<evidence type="ECO:0000313" key="1">
    <source>
        <dbReference type="EMBL" id="OAQ97615.1"/>
    </source>
</evidence>
<dbReference type="OrthoDB" id="2537480at2759"/>
<dbReference type="SUPFAM" id="SSF53955">
    <property type="entry name" value="Lysozyme-like"/>
    <property type="match status" value="1"/>
</dbReference>
<dbReference type="InterPro" id="IPR023346">
    <property type="entry name" value="Lysozyme-like_dom_sf"/>
</dbReference>
<dbReference type="AlphaFoldDB" id="A0A179I4K2"/>
<gene>
    <name evidence="1" type="ORF">LLEC1_04225</name>
</gene>
<proteinExistence type="predicted"/>
<organism evidence="1 2">
    <name type="scientific">Cordyceps confragosa</name>
    <name type="common">Lecanicillium lecanii</name>
    <dbReference type="NCBI Taxonomy" id="2714763"/>
    <lineage>
        <taxon>Eukaryota</taxon>
        <taxon>Fungi</taxon>
        <taxon>Dikarya</taxon>
        <taxon>Ascomycota</taxon>
        <taxon>Pezizomycotina</taxon>
        <taxon>Sordariomycetes</taxon>
        <taxon>Hypocreomycetidae</taxon>
        <taxon>Hypocreales</taxon>
        <taxon>Cordycipitaceae</taxon>
        <taxon>Akanthomyces</taxon>
    </lineage>
</organism>
<name>A0A179I4K2_CORDF</name>
<keyword evidence="2" id="KW-1185">Reference proteome</keyword>
<dbReference type="Proteomes" id="UP000243081">
    <property type="component" value="Unassembled WGS sequence"/>
</dbReference>
<reference evidence="1 2" key="1">
    <citation type="submission" date="2016-03" db="EMBL/GenBank/DDBJ databases">
        <title>Fine-scale spatial genetic structure of a fungal parasite of coffee scale insects.</title>
        <authorList>
            <person name="Jackson D."/>
            <person name="Zemenick K.A."/>
            <person name="Malloure B."/>
            <person name="Quandt C.A."/>
            <person name="James T.Y."/>
        </authorList>
    </citation>
    <scope>NUCLEOTIDE SEQUENCE [LARGE SCALE GENOMIC DNA]</scope>
    <source>
        <strain evidence="1 2">UM487</strain>
    </source>
</reference>
<protein>
    <submittedName>
        <fullName evidence="1">Uncharacterized protein</fullName>
    </submittedName>
</protein>